<dbReference type="Gene3D" id="2.60.390.10">
    <property type="entry name" value="Beta-galactosidase, domain 3"/>
    <property type="match status" value="1"/>
</dbReference>
<evidence type="ECO:0000259" key="11">
    <source>
        <dbReference type="SMART" id="SM00776"/>
    </source>
</evidence>
<dbReference type="Proteomes" id="UP000472335">
    <property type="component" value="Unassembled WGS sequence"/>
</dbReference>
<evidence type="ECO:0000313" key="14">
    <source>
        <dbReference type="Proteomes" id="UP000472335"/>
    </source>
</evidence>
<dbReference type="Gene3D" id="2.60.40.10">
    <property type="entry name" value="Immunoglobulins"/>
    <property type="match status" value="1"/>
</dbReference>
<comment type="catalytic activity">
    <reaction evidence="1">
        <text>Hydrolysis of terminal non-reducing beta-D-galactose residues in beta-D-galactosides.</text>
        <dbReference type="EC" id="3.2.1.23"/>
    </reaction>
</comment>
<dbReference type="InterPro" id="IPR018954">
    <property type="entry name" value="Betagal_dom2"/>
</dbReference>
<dbReference type="InterPro" id="IPR036833">
    <property type="entry name" value="BetaGal_dom3_sf"/>
</dbReference>
<dbReference type="SMART" id="SM01029">
    <property type="entry name" value="BetaGal_dom2"/>
    <property type="match status" value="1"/>
</dbReference>
<evidence type="ECO:0000256" key="9">
    <source>
        <dbReference type="SAM" id="MobiDB-lite"/>
    </source>
</evidence>
<proteinExistence type="inferred from homology"/>
<evidence type="ECO:0000256" key="8">
    <source>
        <dbReference type="RuleBase" id="RU003679"/>
    </source>
</evidence>
<name>A0A6G4UZM5_9ACTN</name>
<feature type="domain" description="Beta-galactosidase" evidence="12">
    <location>
        <begin position="390"/>
        <end position="570"/>
    </location>
</feature>
<protein>
    <recommendedName>
        <fullName evidence="3">beta-galactosidase</fullName>
        <ecNumber evidence="3">3.2.1.23</ecNumber>
    </recommendedName>
</protein>
<dbReference type="Pfam" id="PF13364">
    <property type="entry name" value="BetaGal_ABD2"/>
    <property type="match status" value="2"/>
</dbReference>
<sequence length="1256" mass="135035">MCGRHLVNLARVGHLRPLLAAALAAVLLAVLSAAVPAHATVPAAEVAEVAEDGMAAKATPHTVSYDKYSVKVDGERLFVWSGEFHYWRLPSPDLWRDVLQKIKASGMNAVSIYFDWGFHSPAKGRYDFTGVRDVDKLLDMAEEAGLYVIARPGPYINAETDGGGFPGWLMTQKGQARSTDPEYLDAAREWLKEIDKILARRQVTDGTGPVLLYQVENELYDPDGREHIVELSKQVRADGITVPLVGNEPMPQYAGGEGLDFVGELDQYNSFCKGEWWLPTLKRQQDDAPLAIFEAGTGWFQTWGDTGYEKCREKMGPAYQKIVNKHEVMQGTTIENLYMTYGGTNWGWLADPRQVYTSYDYGAPISEPRQTGADYDEMKRQGLFYTTTGPLTATDPADAPASSNNAVHIEARANPDTDTRFLYLRHGDPMADADATTTFDWQTPDGTYPVTARLNGKTGKILVAGHDLGGGQRLVYSTSELLTSTRTRTGDRTQAVLYGGEGDPGQTVLRYSTEPKVTVLDGKADATWDAERGDLKLDYTHSGLTRVLVQGGGRPDLLLLIGTDDEAAGFWRQDTAAGPVLERGTELVRTASVTGRTTLALTGDAKKTGPLEVFAPPGVRTVTWNGVPLKVKPTSSGSLLGTVPGPKDVKLPELTGWKASAETPEAAPDFDDSSWTYADKLTTNNPTKPGTLPVLYQDEYGYHHGYVWYRGRFKATGTEKSLSLTGYATNPDTSSAAVGAYSVWINGKFAGTSQTGRKTFPIAEGLLHKGKENVISVLVGTMGHNEDFTWNSDDHKQPRGLTTAYLAGSDAQITWRIQGARGGEQPVDTVRGHMNNGGLYGERSGWTLPGYPDRSWDDATLPATDNTPGIAWYRTTFNPRLPKGQDVSVGVTITDDPDRNYRALIYVNGWLMGHYVNDTGPQHTFPIPNGILRADGKNTIAIASWSEDAKSGGLGKVGLTTLGNVTSSLKVTDVAAPAYDAATYADPATPARVTVDAPDTVEPGNSYQVTATAAVPDNGQTLRDLTLSPNLPDGWTATPADPVRLGTLKPGASAKAQWTVTVPTDQKTGTVAIIRVTADFTQRGKPGSVTGEQVVAAQPPPLTAGEHYVSDLPFQSSSNGWGPVERDQSNGENAEGDGLPLTLHDTVYDKGLGTHAGSSAQVWLGGTCTTFHAALGLDQETYGRSDGPATVTYTVLADGTPVYESGTVDRDTATKEIDVDVAGARRLELVVSDAGDGNALDHADWADAKLTCGGGA</sequence>
<dbReference type="InterPro" id="IPR001944">
    <property type="entry name" value="Glycoside_Hdrlase_35"/>
</dbReference>
<dbReference type="PRINTS" id="PR00742">
    <property type="entry name" value="GLHYDRLASE35"/>
</dbReference>
<feature type="signal peptide" evidence="10">
    <location>
        <begin position="1"/>
        <end position="39"/>
    </location>
</feature>
<evidence type="ECO:0000259" key="12">
    <source>
        <dbReference type="SMART" id="SM01029"/>
    </source>
</evidence>
<dbReference type="SUPFAM" id="SSF117100">
    <property type="entry name" value="Beta-galactosidase LacA, domain 3"/>
    <property type="match status" value="1"/>
</dbReference>
<dbReference type="Pfam" id="PF10633">
    <property type="entry name" value="NPCBM_assoc"/>
    <property type="match status" value="1"/>
</dbReference>
<accession>A0A6G4UZM5</accession>
<dbReference type="GO" id="GO:0005975">
    <property type="term" value="P:carbohydrate metabolic process"/>
    <property type="evidence" value="ECO:0007669"/>
    <property type="project" value="InterPro"/>
</dbReference>
<dbReference type="AlphaFoldDB" id="A0A6G4UZM5"/>
<evidence type="ECO:0000256" key="2">
    <source>
        <dbReference type="ARBA" id="ARBA00009809"/>
    </source>
</evidence>
<comment type="caution">
    <text evidence="13">The sequence shown here is derived from an EMBL/GenBank/DDBJ whole genome shotgun (WGS) entry which is preliminary data.</text>
</comment>
<dbReference type="InterPro" id="IPR025972">
    <property type="entry name" value="BetaGal_dom3"/>
</dbReference>
<dbReference type="Pfam" id="PF13363">
    <property type="entry name" value="BetaGal_dom3"/>
    <property type="match status" value="1"/>
</dbReference>
<dbReference type="EC" id="3.2.1.23" evidence="3"/>
<dbReference type="Gene3D" id="2.60.120.260">
    <property type="entry name" value="Galactose-binding domain-like"/>
    <property type="match status" value="2"/>
</dbReference>
<dbReference type="Pfam" id="PF01301">
    <property type="entry name" value="Glyco_hydro_35"/>
    <property type="match status" value="1"/>
</dbReference>
<evidence type="ECO:0000256" key="7">
    <source>
        <dbReference type="ARBA" id="ARBA00023295"/>
    </source>
</evidence>
<dbReference type="InterPro" id="IPR037110">
    <property type="entry name" value="Betagal_dom2_sf"/>
</dbReference>
<evidence type="ECO:0000256" key="1">
    <source>
        <dbReference type="ARBA" id="ARBA00001412"/>
    </source>
</evidence>
<dbReference type="PANTHER" id="PTHR23421">
    <property type="entry name" value="BETA-GALACTOSIDASE RELATED"/>
    <property type="match status" value="1"/>
</dbReference>
<feature type="region of interest" description="Disordered" evidence="9">
    <location>
        <begin position="1113"/>
        <end position="1135"/>
    </location>
</feature>
<gene>
    <name evidence="13" type="ORF">G5C60_05870</name>
</gene>
<dbReference type="Gene3D" id="3.20.20.80">
    <property type="entry name" value="Glycosidases"/>
    <property type="match status" value="1"/>
</dbReference>
<feature type="domain" description="Glycosyl hydrolase family 98 putative carbohydrate-binding module" evidence="11">
    <location>
        <begin position="1103"/>
        <end position="1252"/>
    </location>
</feature>
<comment type="similarity">
    <text evidence="2 8">Belongs to the glycosyl hydrolase 35 family.</text>
</comment>
<organism evidence="13 14">
    <name type="scientific">Streptomyces scabichelini</name>
    <dbReference type="NCBI Taxonomy" id="2711217"/>
    <lineage>
        <taxon>Bacteria</taxon>
        <taxon>Bacillati</taxon>
        <taxon>Actinomycetota</taxon>
        <taxon>Actinomycetes</taxon>
        <taxon>Kitasatosporales</taxon>
        <taxon>Streptomycetaceae</taxon>
        <taxon>Streptomyces</taxon>
    </lineage>
</organism>
<keyword evidence="14" id="KW-1185">Reference proteome</keyword>
<dbReference type="Pfam" id="PF10435">
    <property type="entry name" value="BetaGal_dom2"/>
    <property type="match status" value="1"/>
</dbReference>
<evidence type="ECO:0000256" key="4">
    <source>
        <dbReference type="ARBA" id="ARBA00022729"/>
    </source>
</evidence>
<reference evidence="13 14" key="1">
    <citation type="submission" date="2020-02" db="EMBL/GenBank/DDBJ databases">
        <title>Whole-genome analyses of novel actinobacteria.</title>
        <authorList>
            <person name="Sahin N."/>
            <person name="Gencbay T."/>
        </authorList>
    </citation>
    <scope>NUCLEOTIDE SEQUENCE [LARGE SCALE GENOMIC DNA]</scope>
    <source>
        <strain evidence="13 14">HC44</strain>
    </source>
</reference>
<dbReference type="SMART" id="SM00776">
    <property type="entry name" value="NPCBM"/>
    <property type="match status" value="1"/>
</dbReference>
<dbReference type="InterPro" id="IPR031330">
    <property type="entry name" value="Gly_Hdrlase_35_cat"/>
</dbReference>
<dbReference type="Gene3D" id="2.60.120.1060">
    <property type="entry name" value="NPCBM/NEW2 domain"/>
    <property type="match status" value="1"/>
</dbReference>
<dbReference type="SUPFAM" id="SSF51011">
    <property type="entry name" value="Glycosyl hydrolase domain"/>
    <property type="match status" value="1"/>
</dbReference>
<keyword evidence="5 13" id="KW-0378">Hydrolase</keyword>
<dbReference type="SUPFAM" id="SSF51445">
    <property type="entry name" value="(Trans)glycosidases"/>
    <property type="match status" value="1"/>
</dbReference>
<evidence type="ECO:0000256" key="3">
    <source>
        <dbReference type="ARBA" id="ARBA00012756"/>
    </source>
</evidence>
<dbReference type="InterPro" id="IPR013783">
    <property type="entry name" value="Ig-like_fold"/>
</dbReference>
<dbReference type="InterPro" id="IPR017853">
    <property type="entry name" value="GH"/>
</dbReference>
<dbReference type="Pfam" id="PF08305">
    <property type="entry name" value="NPCBM"/>
    <property type="match status" value="1"/>
</dbReference>
<evidence type="ECO:0000256" key="5">
    <source>
        <dbReference type="ARBA" id="ARBA00022801"/>
    </source>
</evidence>
<evidence type="ECO:0000256" key="6">
    <source>
        <dbReference type="ARBA" id="ARBA00023180"/>
    </source>
</evidence>
<dbReference type="InterPro" id="IPR008979">
    <property type="entry name" value="Galactose-bd-like_sf"/>
</dbReference>
<dbReference type="GO" id="GO:0004565">
    <property type="term" value="F:beta-galactosidase activity"/>
    <property type="evidence" value="ECO:0007669"/>
    <property type="project" value="UniProtKB-EC"/>
</dbReference>
<dbReference type="InterPro" id="IPR013222">
    <property type="entry name" value="Glyco_hyd_98_carb-bd"/>
</dbReference>
<keyword evidence="7" id="KW-0326">Glycosidase</keyword>
<dbReference type="InterPro" id="IPR025300">
    <property type="entry name" value="BetaGal_jelly_roll_dom"/>
</dbReference>
<feature type="chain" id="PRO_5026209389" description="beta-galactosidase" evidence="10">
    <location>
        <begin position="40"/>
        <end position="1256"/>
    </location>
</feature>
<dbReference type="EMBL" id="JAAKZY010000011">
    <property type="protein sequence ID" value="NGO07186.1"/>
    <property type="molecule type" value="Genomic_DNA"/>
</dbReference>
<dbReference type="SUPFAM" id="SSF49785">
    <property type="entry name" value="Galactose-binding domain-like"/>
    <property type="match status" value="3"/>
</dbReference>
<dbReference type="InterPro" id="IPR038637">
    <property type="entry name" value="NPCBM_sf"/>
</dbReference>
<dbReference type="InterPro" id="IPR018905">
    <property type="entry name" value="A-galactase_NEW3"/>
</dbReference>
<dbReference type="Gene3D" id="2.102.20.10">
    <property type="entry name" value="Beta-galactosidase, domain 2"/>
    <property type="match status" value="1"/>
</dbReference>
<evidence type="ECO:0000256" key="10">
    <source>
        <dbReference type="SAM" id="SignalP"/>
    </source>
</evidence>
<keyword evidence="4 10" id="KW-0732">Signal</keyword>
<evidence type="ECO:0000313" key="13">
    <source>
        <dbReference type="EMBL" id="NGO07186.1"/>
    </source>
</evidence>
<keyword evidence="6" id="KW-0325">Glycoprotein</keyword>